<sequence length="272" mass="26340">VPASALTVPDATAGVVPDAADALGLDGGNAADVAGLLRATGLALPALVLTVPLAALAARRLPAWTVLAAGLLTLLAALGAARAVDSVPSAGTGRALQGAGAGIALPAALVLARERGGRAMTTVWAGLLADALLAATPLVLGAVPQPPGDDPAGTGRDWRAALAPWTWPAAAALAAVLAYRVAAGRTPSPLPPPRQAERGGLLLPFAPCAAFALLAVVAAHGWSPGARLVVAGTMVAALLGLALAATRDAATGSPYGCAITMVAAGLLVQPAA</sequence>
<keyword evidence="3" id="KW-1185">Reference proteome</keyword>
<organism evidence="2 3">
    <name type="scientific">Actinomadura sediminis</name>
    <dbReference type="NCBI Taxonomy" id="1038904"/>
    <lineage>
        <taxon>Bacteria</taxon>
        <taxon>Bacillati</taxon>
        <taxon>Actinomycetota</taxon>
        <taxon>Actinomycetes</taxon>
        <taxon>Streptosporangiales</taxon>
        <taxon>Thermomonosporaceae</taxon>
        <taxon>Actinomadura</taxon>
    </lineage>
</organism>
<evidence type="ECO:0000313" key="2">
    <source>
        <dbReference type="EMBL" id="MFD0906172.1"/>
    </source>
</evidence>
<feature type="transmembrane region" description="Helical" evidence="1">
    <location>
        <begin position="35"/>
        <end position="56"/>
    </location>
</feature>
<feature type="non-terminal residue" evidence="2">
    <location>
        <position position="272"/>
    </location>
</feature>
<keyword evidence="1" id="KW-0472">Membrane</keyword>
<feature type="transmembrane region" description="Helical" evidence="1">
    <location>
        <begin position="201"/>
        <end position="222"/>
    </location>
</feature>
<feature type="transmembrane region" description="Helical" evidence="1">
    <location>
        <begin position="162"/>
        <end position="181"/>
    </location>
</feature>
<evidence type="ECO:0000313" key="3">
    <source>
        <dbReference type="Proteomes" id="UP001596972"/>
    </source>
</evidence>
<accession>A0ABW3F4H6</accession>
<feature type="transmembrane region" description="Helical" evidence="1">
    <location>
        <begin position="124"/>
        <end position="142"/>
    </location>
</feature>
<keyword evidence="1" id="KW-1133">Transmembrane helix</keyword>
<feature type="transmembrane region" description="Helical" evidence="1">
    <location>
        <begin position="95"/>
        <end position="112"/>
    </location>
</feature>
<name>A0ABW3F4H6_9ACTN</name>
<feature type="transmembrane region" description="Helical" evidence="1">
    <location>
        <begin position="63"/>
        <end position="83"/>
    </location>
</feature>
<evidence type="ECO:0008006" key="4">
    <source>
        <dbReference type="Google" id="ProtNLM"/>
    </source>
</evidence>
<dbReference type="Proteomes" id="UP001596972">
    <property type="component" value="Unassembled WGS sequence"/>
</dbReference>
<comment type="caution">
    <text evidence="2">The sequence shown here is derived from an EMBL/GenBank/DDBJ whole genome shotgun (WGS) entry which is preliminary data.</text>
</comment>
<protein>
    <recommendedName>
        <fullName evidence="4">Type VII secretion integral membrane protein EccD</fullName>
    </recommendedName>
</protein>
<feature type="transmembrane region" description="Helical" evidence="1">
    <location>
        <begin position="228"/>
        <end position="245"/>
    </location>
</feature>
<keyword evidence="1" id="KW-0812">Transmembrane</keyword>
<reference evidence="3" key="1">
    <citation type="journal article" date="2019" name="Int. J. Syst. Evol. Microbiol.">
        <title>The Global Catalogue of Microorganisms (GCM) 10K type strain sequencing project: providing services to taxonomists for standard genome sequencing and annotation.</title>
        <authorList>
            <consortium name="The Broad Institute Genomics Platform"/>
            <consortium name="The Broad Institute Genome Sequencing Center for Infectious Disease"/>
            <person name="Wu L."/>
            <person name="Ma J."/>
        </authorList>
    </citation>
    <scope>NUCLEOTIDE SEQUENCE [LARGE SCALE GENOMIC DNA]</scope>
    <source>
        <strain evidence="3">JCM 31202</strain>
    </source>
</reference>
<evidence type="ECO:0000256" key="1">
    <source>
        <dbReference type="SAM" id="Phobius"/>
    </source>
</evidence>
<gene>
    <name evidence="2" type="ORF">ACFQ11_37770</name>
</gene>
<feature type="non-terminal residue" evidence="2">
    <location>
        <position position="1"/>
    </location>
</feature>
<dbReference type="EMBL" id="JBHTJA010000256">
    <property type="protein sequence ID" value="MFD0906172.1"/>
    <property type="molecule type" value="Genomic_DNA"/>
</dbReference>
<proteinExistence type="predicted"/>